<reference evidence="1" key="1">
    <citation type="submission" date="2022-07" db="EMBL/GenBank/DDBJ databases">
        <title>Genome Sequence of Lecanicillium saksenae.</title>
        <authorList>
            <person name="Buettner E."/>
        </authorList>
    </citation>
    <scope>NUCLEOTIDE SEQUENCE</scope>
    <source>
        <strain evidence="1">VT-O1</strain>
    </source>
</reference>
<sequence length="640" mass="69663">MASASASSDAAAPEQTIINLQIVSPSVGVNRPLQFPTTPATTTIKTLKGMIRDALPLRPADTNQRLIYRGKALLREEETLLEIMGAETLRTTDQHTIHLVLRDVDTPPAPTPTAPNNAPADGAPHVAQPAQPNVQPSVQPNVQPRMPSPAPLGQQLPPPAAAAFQQQHQQLTSWLNQRGRAQAGMRGVADVARDSSSRRGSPAPTHTIYRETHGPNGRSYHMETVIRNPAPAGAQNGAHSVVDIQNMVRNADSSQGSSALGAAMQRTASAASLPPRSAPSLLNMASAPQHGLQPRQGLELYLLSSPEGPRGILINNSTMETFYTPRNSTPAPAAAPTPYSQMTVREFLLSPPDDPALDQVFPDYFDEPNELRMRRQVDRFAPHRGQTPAQAPMGQPPVPGIPPQDRLNQNVAQPAVQPLHVGNPMAGLGQFLVRMMPHLWNIVRLGFFVWLFVGKNSSWTRWFVIISTAIFIFVLGTGALNGMGEHFWRPMVRHLESLFPTLDRPGQIQPAHNGQPGTDPNPAEMAARLVAERNERRPWLSEQMRRVERAGLLFLASIAPGVAERHIANLEEEARQEERRRREAEEAAAAAAREAERQANENGEHNQEDVTAEPSRQGASGAAIENDREGAPAREPLVAL</sequence>
<accession>A0ACC1QTD9</accession>
<proteinExistence type="predicted"/>
<evidence type="ECO:0000313" key="2">
    <source>
        <dbReference type="Proteomes" id="UP001148737"/>
    </source>
</evidence>
<keyword evidence="2" id="KW-1185">Reference proteome</keyword>
<gene>
    <name evidence="1" type="ORF">NLG97_g6208</name>
</gene>
<name>A0ACC1QTD9_9HYPO</name>
<dbReference type="Proteomes" id="UP001148737">
    <property type="component" value="Unassembled WGS sequence"/>
</dbReference>
<evidence type="ECO:0000313" key="1">
    <source>
        <dbReference type="EMBL" id="KAJ3488353.1"/>
    </source>
</evidence>
<comment type="caution">
    <text evidence="1">The sequence shown here is derived from an EMBL/GenBank/DDBJ whole genome shotgun (WGS) entry which is preliminary data.</text>
</comment>
<protein>
    <submittedName>
        <fullName evidence="1">Uncharacterized protein</fullName>
    </submittedName>
</protein>
<dbReference type="EMBL" id="JANAKD010000792">
    <property type="protein sequence ID" value="KAJ3488353.1"/>
    <property type="molecule type" value="Genomic_DNA"/>
</dbReference>
<organism evidence="1 2">
    <name type="scientific">Lecanicillium saksenae</name>
    <dbReference type="NCBI Taxonomy" id="468837"/>
    <lineage>
        <taxon>Eukaryota</taxon>
        <taxon>Fungi</taxon>
        <taxon>Dikarya</taxon>
        <taxon>Ascomycota</taxon>
        <taxon>Pezizomycotina</taxon>
        <taxon>Sordariomycetes</taxon>
        <taxon>Hypocreomycetidae</taxon>
        <taxon>Hypocreales</taxon>
        <taxon>Cordycipitaceae</taxon>
        <taxon>Lecanicillium</taxon>
    </lineage>
</organism>